<keyword evidence="1" id="KW-0812">Transmembrane</keyword>
<keyword evidence="1" id="KW-0472">Membrane</keyword>
<evidence type="ECO:0000313" key="3">
    <source>
        <dbReference type="EMBL" id="KMO83654.1"/>
    </source>
</evidence>
<keyword evidence="4" id="KW-1185">Reference proteome</keyword>
<dbReference type="Proteomes" id="UP000036513">
    <property type="component" value="Unassembled WGS sequence"/>
</dbReference>
<feature type="domain" description="DUF732" evidence="2">
    <location>
        <begin position="54"/>
        <end position="125"/>
    </location>
</feature>
<dbReference type="AlphaFoldDB" id="A0A0J6WM35"/>
<dbReference type="PATRIC" id="fig|37916.4.peg.336"/>
<dbReference type="Pfam" id="PF05305">
    <property type="entry name" value="DUF732"/>
    <property type="match status" value="1"/>
</dbReference>
<sequence>MRTELAHPYSDSALDEVNTERRTRPFRLVFWVLTLALLILIGLSHSGPARADTDTDFAAQLQTYGVYGQRDYNAWLGKVACTRLATNVDHSAFDTATFLSTNLQHSTTQQTWQFLSRAVATYCPDQTPTLSSAATPHA</sequence>
<keyword evidence="1" id="KW-1133">Transmembrane helix</keyword>
<accession>A0A0J6WM35</accession>
<reference evidence="3 4" key="1">
    <citation type="journal article" date="2015" name="Genome Biol. Evol.">
        <title>Characterization of Three Mycobacterium spp. with Potential Use in Bioremediation by Genome Sequencing and Comparative Genomics.</title>
        <authorList>
            <person name="Das S."/>
            <person name="Pettersson B.M."/>
            <person name="Behra P.R."/>
            <person name="Ramesh M."/>
            <person name="Dasgupta S."/>
            <person name="Bhattacharya A."/>
            <person name="Kirsebom L.A."/>
        </authorList>
    </citation>
    <scope>NUCLEOTIDE SEQUENCE [LARGE SCALE GENOMIC DNA]</scope>
    <source>
        <strain evidence="3 4">DSM 43826</strain>
    </source>
</reference>
<protein>
    <recommendedName>
        <fullName evidence="2">DUF732 domain-containing protein</fullName>
    </recommendedName>
</protein>
<dbReference type="InterPro" id="IPR007969">
    <property type="entry name" value="DUF732"/>
</dbReference>
<evidence type="ECO:0000256" key="1">
    <source>
        <dbReference type="SAM" id="Phobius"/>
    </source>
</evidence>
<dbReference type="STRING" id="37916.MCHLDSM_00306"/>
<organism evidence="3 4">
    <name type="scientific">Mycolicibacterium chlorophenolicum</name>
    <dbReference type="NCBI Taxonomy" id="37916"/>
    <lineage>
        <taxon>Bacteria</taxon>
        <taxon>Bacillati</taxon>
        <taxon>Actinomycetota</taxon>
        <taxon>Actinomycetes</taxon>
        <taxon>Mycobacteriales</taxon>
        <taxon>Mycobacteriaceae</taxon>
        <taxon>Mycolicibacterium</taxon>
    </lineage>
</organism>
<dbReference type="EMBL" id="JYNL01000003">
    <property type="protein sequence ID" value="KMO83654.1"/>
    <property type="molecule type" value="Genomic_DNA"/>
</dbReference>
<evidence type="ECO:0000259" key="2">
    <source>
        <dbReference type="Pfam" id="PF05305"/>
    </source>
</evidence>
<comment type="caution">
    <text evidence="3">The sequence shown here is derived from an EMBL/GenBank/DDBJ whole genome shotgun (WGS) entry which is preliminary data.</text>
</comment>
<feature type="transmembrane region" description="Helical" evidence="1">
    <location>
        <begin position="28"/>
        <end position="47"/>
    </location>
</feature>
<evidence type="ECO:0000313" key="4">
    <source>
        <dbReference type="Proteomes" id="UP000036513"/>
    </source>
</evidence>
<gene>
    <name evidence="3" type="ORF">MCHLDSM_00306</name>
</gene>
<name>A0A0J6WM35_9MYCO</name>
<dbReference type="RefSeq" id="WP_082168644.1">
    <property type="nucleotide sequence ID" value="NZ_JYNL01000003.1"/>
</dbReference>
<proteinExistence type="predicted"/>